<dbReference type="PRINTS" id="PR00455">
    <property type="entry name" value="HTHTETR"/>
</dbReference>
<evidence type="ECO:0000256" key="2">
    <source>
        <dbReference type="PROSITE-ProRule" id="PRU00335"/>
    </source>
</evidence>
<gene>
    <name evidence="4" type="ORF">ACFQO8_13675</name>
</gene>
<dbReference type="PANTHER" id="PTHR43479">
    <property type="entry name" value="ACREF/ENVCD OPERON REPRESSOR-RELATED"/>
    <property type="match status" value="1"/>
</dbReference>
<organism evidence="4 5">
    <name type="scientific">Exiguobacterium aestuarii</name>
    <dbReference type="NCBI Taxonomy" id="273527"/>
    <lineage>
        <taxon>Bacteria</taxon>
        <taxon>Bacillati</taxon>
        <taxon>Bacillota</taxon>
        <taxon>Bacilli</taxon>
        <taxon>Bacillales</taxon>
        <taxon>Bacillales Family XII. Incertae Sedis</taxon>
        <taxon>Exiguobacterium</taxon>
    </lineage>
</organism>
<evidence type="ECO:0000256" key="1">
    <source>
        <dbReference type="ARBA" id="ARBA00023125"/>
    </source>
</evidence>
<evidence type="ECO:0000313" key="4">
    <source>
        <dbReference type="EMBL" id="MFC7391184.1"/>
    </source>
</evidence>
<dbReference type="Gene3D" id="1.10.357.10">
    <property type="entry name" value="Tetracycline Repressor, domain 2"/>
    <property type="match status" value="1"/>
</dbReference>
<dbReference type="SUPFAM" id="SSF46689">
    <property type="entry name" value="Homeodomain-like"/>
    <property type="match status" value="1"/>
</dbReference>
<dbReference type="PROSITE" id="PS50977">
    <property type="entry name" value="HTH_TETR_2"/>
    <property type="match status" value="1"/>
</dbReference>
<comment type="caution">
    <text evidence="4">The sequence shown here is derived from an EMBL/GenBank/DDBJ whole genome shotgun (WGS) entry which is preliminary data.</text>
</comment>
<protein>
    <submittedName>
        <fullName evidence="4">TetR/AcrR family transcriptional regulator</fullName>
    </submittedName>
</protein>
<accession>A0ABW2PPW4</accession>
<dbReference type="InterPro" id="IPR009057">
    <property type="entry name" value="Homeodomain-like_sf"/>
</dbReference>
<dbReference type="InterPro" id="IPR001647">
    <property type="entry name" value="HTH_TetR"/>
</dbReference>
<dbReference type="PANTHER" id="PTHR43479:SF22">
    <property type="entry name" value="TRANSCRIPTIONAL REGULATOR, TETR FAMILY"/>
    <property type="match status" value="1"/>
</dbReference>
<feature type="domain" description="HTH tetR-type" evidence="3">
    <location>
        <begin position="2"/>
        <end position="62"/>
    </location>
</feature>
<dbReference type="Pfam" id="PF00440">
    <property type="entry name" value="TetR_N"/>
    <property type="match status" value="1"/>
</dbReference>
<evidence type="ECO:0000259" key="3">
    <source>
        <dbReference type="PROSITE" id="PS50977"/>
    </source>
</evidence>
<keyword evidence="5" id="KW-1185">Reference proteome</keyword>
<proteinExistence type="predicted"/>
<keyword evidence="1 2" id="KW-0238">DNA-binding</keyword>
<dbReference type="PROSITE" id="PS01081">
    <property type="entry name" value="HTH_TETR_1"/>
    <property type="match status" value="1"/>
</dbReference>
<dbReference type="InterPro" id="IPR023772">
    <property type="entry name" value="DNA-bd_HTH_TetR-type_CS"/>
</dbReference>
<reference evidence="5" key="1">
    <citation type="journal article" date="2019" name="Int. J. Syst. Evol. Microbiol.">
        <title>The Global Catalogue of Microorganisms (GCM) 10K type strain sequencing project: providing services to taxonomists for standard genome sequencing and annotation.</title>
        <authorList>
            <consortium name="The Broad Institute Genomics Platform"/>
            <consortium name="The Broad Institute Genome Sequencing Center for Infectious Disease"/>
            <person name="Wu L."/>
            <person name="Ma J."/>
        </authorList>
    </citation>
    <scope>NUCLEOTIDE SEQUENCE [LARGE SCALE GENOMIC DNA]</scope>
    <source>
        <strain evidence="5">CCUG 55590</strain>
    </source>
</reference>
<evidence type="ECO:0000313" key="5">
    <source>
        <dbReference type="Proteomes" id="UP001596439"/>
    </source>
</evidence>
<name>A0ABW2PPW4_9BACL</name>
<feature type="DNA-binding region" description="H-T-H motif" evidence="2">
    <location>
        <begin position="25"/>
        <end position="44"/>
    </location>
</feature>
<dbReference type="EMBL" id="JBHTCE010000004">
    <property type="protein sequence ID" value="MFC7391184.1"/>
    <property type="molecule type" value="Genomic_DNA"/>
</dbReference>
<dbReference type="RefSeq" id="WP_214696929.1">
    <property type="nucleotide sequence ID" value="NZ_JANIEL010000089.1"/>
</dbReference>
<dbReference type="Proteomes" id="UP001596439">
    <property type="component" value="Unassembled WGS sequence"/>
</dbReference>
<dbReference type="InterPro" id="IPR050624">
    <property type="entry name" value="HTH-type_Tx_Regulator"/>
</dbReference>
<sequence length="290" mass="34085">MKEKKRKVADIAMSLFIENGVQHTSVQEIIDRANISKGTFYNYFSSKTDCVASILENLRYDAGQRRIEMQMGRDKRDRDVFIEQISILIQLNEERNLHALFESIMSSNENELKKLVLQHRIYEIEWIAMRLTEIIGESVRPYSMELTVLFNGMLQHILFTNRITNAAYSPQKVVRSLYTYVELIAARMMETGEHVLNPVTVDQMRGTTDKHLITIEELIEMAARIEEHVEMTEEQRDLFDAISHELKQDRLRKIVLEQLLKPFQRLFKGVTGETEVQKFTNLVWLYTRTH</sequence>